<evidence type="ECO:0000313" key="8">
    <source>
        <dbReference type="Proteomes" id="UP001050975"/>
    </source>
</evidence>
<feature type="domain" description="AMP-dependent synthetase/ligase" evidence="5">
    <location>
        <begin position="20"/>
        <end position="435"/>
    </location>
</feature>
<dbReference type="GO" id="GO:0070566">
    <property type="term" value="F:adenylyltransferase activity"/>
    <property type="evidence" value="ECO:0007669"/>
    <property type="project" value="TreeGrafter"/>
</dbReference>
<comment type="similarity">
    <text evidence="1">Belongs to the ATP-dependent AMP-binding enzyme family.</text>
</comment>
<feature type="domain" description="AMP-binding enzyme C-terminal" evidence="6">
    <location>
        <begin position="479"/>
        <end position="588"/>
    </location>
</feature>
<dbReference type="GO" id="GO:0005886">
    <property type="term" value="C:plasma membrane"/>
    <property type="evidence" value="ECO:0007669"/>
    <property type="project" value="TreeGrafter"/>
</dbReference>
<dbReference type="CDD" id="cd05931">
    <property type="entry name" value="FAAL"/>
    <property type="match status" value="1"/>
</dbReference>
<dbReference type="InterPro" id="IPR045851">
    <property type="entry name" value="AMP-bd_C_sf"/>
</dbReference>
<evidence type="ECO:0000259" key="6">
    <source>
        <dbReference type="Pfam" id="PF23024"/>
    </source>
</evidence>
<evidence type="ECO:0000259" key="5">
    <source>
        <dbReference type="Pfam" id="PF00501"/>
    </source>
</evidence>
<proteinExistence type="inferred from homology"/>
<sequence length="594" mass="65026">MNSSYLELGEKFITLVELLRWRAENQPNSRAYTFLVDGETQEIHLTYGELDRQARSIAARLQTCSAVGNSLGERFPNEKTQSVCAARALLLYPPGLEYIAAFFGCLYAGVIPVPAYPPRANRSISRLQAIVADAGATVALATSSILANAERYFAEAPDLKSLQWLATDIIDTDSEKAWQEPLLTRNSLAFLQYTSGSTGTPKGVMVSHGNLLHNLGLIYRCFEHSPHSQVVIWLPLYHDMGLIGGVLQPLYGGFPVTLMSPMAFLQKPIRWLQAISHYKATTSGGPNFAYELCVNKITSEQRETLDLSCWDLAFNGAEPIRSETLKRFATTFASCGFRSEAFYPCYGMAEATLFVSGGLKTAPPTYCTVSAADLEENKAIPASVKNEGTRTLVGCGQSWLHQKIAIADPDSLTLRPPGQIGEIWVTSPSVAGGYWNKPEETAQTFQATLADTGEGPFLRTGDLGFLQDGELFVTGRLKDMIIADGRNHYPQDIELTVEQSHPALKLAGAFSVDVASQERLVVVAEVERRYWGEVDALVKGIRRAIATHHDLQVYAVQLLKPGGIPKTSSGKIQRHACRNGFLANTLDVLGENKS</sequence>
<evidence type="ECO:0000256" key="3">
    <source>
        <dbReference type="ARBA" id="ARBA00022832"/>
    </source>
</evidence>
<dbReference type="InterPro" id="IPR025110">
    <property type="entry name" value="AMP-bd_C"/>
</dbReference>
<dbReference type="AlphaFoldDB" id="A0AAV3XHD0"/>
<comment type="caution">
    <text evidence="7">The sequence shown here is derived from an EMBL/GenBank/DDBJ whole genome shotgun (WGS) entry which is preliminary data.</text>
</comment>
<evidence type="ECO:0000256" key="1">
    <source>
        <dbReference type="ARBA" id="ARBA00006432"/>
    </source>
</evidence>
<evidence type="ECO:0000313" key="7">
    <source>
        <dbReference type="EMBL" id="GET40861.1"/>
    </source>
</evidence>
<dbReference type="PANTHER" id="PTHR22754:SF32">
    <property type="entry name" value="DISCO-INTERACTING PROTEIN 2"/>
    <property type="match status" value="1"/>
</dbReference>
<reference evidence="7" key="1">
    <citation type="submission" date="2019-10" db="EMBL/GenBank/DDBJ databases">
        <title>Draft genome sequece of Microseira wollei NIES-4236.</title>
        <authorList>
            <person name="Yamaguchi H."/>
            <person name="Suzuki S."/>
            <person name="Kawachi M."/>
        </authorList>
    </citation>
    <scope>NUCLEOTIDE SEQUENCE</scope>
    <source>
        <strain evidence="7">NIES-4236</strain>
    </source>
</reference>
<dbReference type="InterPro" id="IPR042099">
    <property type="entry name" value="ANL_N_sf"/>
</dbReference>
<evidence type="ECO:0000256" key="2">
    <source>
        <dbReference type="ARBA" id="ARBA00022598"/>
    </source>
</evidence>
<keyword evidence="4" id="KW-0443">Lipid metabolism</keyword>
<dbReference type="Gene3D" id="3.30.300.30">
    <property type="match status" value="1"/>
</dbReference>
<name>A0AAV3XHD0_9CYAN</name>
<dbReference type="Pfam" id="PF00501">
    <property type="entry name" value="AMP-binding"/>
    <property type="match status" value="1"/>
</dbReference>
<dbReference type="SUPFAM" id="SSF56801">
    <property type="entry name" value="Acetyl-CoA synthetase-like"/>
    <property type="match status" value="1"/>
</dbReference>
<dbReference type="PANTHER" id="PTHR22754">
    <property type="entry name" value="DISCO-INTERACTING PROTEIN 2 DIP2 -RELATED"/>
    <property type="match status" value="1"/>
</dbReference>
<keyword evidence="2 7" id="KW-0436">Ligase</keyword>
<organism evidence="7 8">
    <name type="scientific">Microseira wollei NIES-4236</name>
    <dbReference type="NCBI Taxonomy" id="2530354"/>
    <lineage>
        <taxon>Bacteria</taxon>
        <taxon>Bacillati</taxon>
        <taxon>Cyanobacteriota</taxon>
        <taxon>Cyanophyceae</taxon>
        <taxon>Oscillatoriophycideae</taxon>
        <taxon>Aerosakkonematales</taxon>
        <taxon>Aerosakkonemataceae</taxon>
        <taxon>Microseira</taxon>
    </lineage>
</organism>
<dbReference type="InterPro" id="IPR020845">
    <property type="entry name" value="AMP-binding_CS"/>
</dbReference>
<dbReference type="EMBL" id="BLAY01000102">
    <property type="protein sequence ID" value="GET40861.1"/>
    <property type="molecule type" value="Genomic_DNA"/>
</dbReference>
<dbReference type="InterPro" id="IPR000873">
    <property type="entry name" value="AMP-dep_synth/lig_dom"/>
</dbReference>
<dbReference type="GO" id="GO:0006633">
    <property type="term" value="P:fatty acid biosynthetic process"/>
    <property type="evidence" value="ECO:0007669"/>
    <property type="project" value="TreeGrafter"/>
</dbReference>
<dbReference type="GO" id="GO:0016874">
    <property type="term" value="F:ligase activity"/>
    <property type="evidence" value="ECO:0007669"/>
    <property type="project" value="UniProtKB-KW"/>
</dbReference>
<accession>A0AAV3XHD0</accession>
<dbReference type="PROSITE" id="PS00455">
    <property type="entry name" value="AMP_BINDING"/>
    <property type="match status" value="1"/>
</dbReference>
<dbReference type="RefSeq" id="WP_226587050.1">
    <property type="nucleotide sequence ID" value="NZ_BLAY01000102.1"/>
</dbReference>
<dbReference type="InterPro" id="IPR040097">
    <property type="entry name" value="FAAL/FAAC"/>
</dbReference>
<protein>
    <submittedName>
        <fullName evidence="7">AMP-dependent synthetase and ligase</fullName>
    </submittedName>
</protein>
<dbReference type="FunFam" id="3.40.50.12780:FF:000013">
    <property type="entry name" value="Long-chain-fatty-acid--AMP ligase FadD32"/>
    <property type="match status" value="1"/>
</dbReference>
<dbReference type="Pfam" id="PF23024">
    <property type="entry name" value="AMP-dom_DIP2-like"/>
    <property type="match status" value="1"/>
</dbReference>
<dbReference type="Proteomes" id="UP001050975">
    <property type="component" value="Unassembled WGS sequence"/>
</dbReference>
<dbReference type="GO" id="GO:0071766">
    <property type="term" value="P:Actinobacterium-type cell wall biogenesis"/>
    <property type="evidence" value="ECO:0007669"/>
    <property type="project" value="UniProtKB-ARBA"/>
</dbReference>
<gene>
    <name evidence="7" type="ORF">MiSe_56730</name>
</gene>
<keyword evidence="8" id="KW-1185">Reference proteome</keyword>
<dbReference type="Gene3D" id="3.40.50.12780">
    <property type="entry name" value="N-terminal domain of ligase-like"/>
    <property type="match status" value="1"/>
</dbReference>
<evidence type="ECO:0000256" key="4">
    <source>
        <dbReference type="ARBA" id="ARBA00023098"/>
    </source>
</evidence>
<keyword evidence="3" id="KW-0276">Fatty acid metabolism</keyword>